<reference evidence="5" key="1">
    <citation type="submission" date="2021-07" db="EMBL/GenBank/DDBJ databases">
        <authorList>
            <person name="Durling M."/>
        </authorList>
    </citation>
    <scope>NUCLEOTIDE SEQUENCE</scope>
</reference>
<dbReference type="Gene3D" id="4.10.240.10">
    <property type="entry name" value="Zn(2)-C6 fungal-type DNA-binding domain"/>
    <property type="match status" value="1"/>
</dbReference>
<feature type="region of interest" description="Disordered" evidence="3">
    <location>
        <begin position="538"/>
        <end position="562"/>
    </location>
</feature>
<dbReference type="EMBL" id="CAJVRL010000060">
    <property type="protein sequence ID" value="CAG8955098.1"/>
    <property type="molecule type" value="Genomic_DNA"/>
</dbReference>
<dbReference type="SMART" id="SM00906">
    <property type="entry name" value="Fungal_trans"/>
    <property type="match status" value="1"/>
</dbReference>
<accession>A0A9N9KYH2</accession>
<evidence type="ECO:0000259" key="4">
    <source>
        <dbReference type="PROSITE" id="PS50048"/>
    </source>
</evidence>
<keyword evidence="1" id="KW-0479">Metal-binding</keyword>
<dbReference type="Pfam" id="PF04082">
    <property type="entry name" value="Fungal_trans"/>
    <property type="match status" value="1"/>
</dbReference>
<dbReference type="PANTHER" id="PTHR47654:SF5">
    <property type="entry name" value="TRANSCRIPTION FACTOR DOMAIN-CONTAINING PROTEIN"/>
    <property type="match status" value="1"/>
</dbReference>
<dbReference type="Pfam" id="PF00172">
    <property type="entry name" value="Zn_clus"/>
    <property type="match status" value="1"/>
</dbReference>
<dbReference type="OrthoDB" id="5296287at2759"/>
<feature type="compositionally biased region" description="Polar residues" evidence="3">
    <location>
        <begin position="65"/>
        <end position="86"/>
    </location>
</feature>
<protein>
    <recommendedName>
        <fullName evidence="4">Zn(2)-C6 fungal-type domain-containing protein</fullName>
    </recommendedName>
</protein>
<feature type="compositionally biased region" description="Basic and acidic residues" evidence="3">
    <location>
        <begin position="250"/>
        <end position="261"/>
    </location>
</feature>
<keyword evidence="2" id="KW-0539">Nucleus</keyword>
<dbReference type="InterPro" id="IPR036864">
    <property type="entry name" value="Zn2-C6_fun-type_DNA-bd_sf"/>
</dbReference>
<sequence>MPKPGKSDSRAKRPREGDGAEGDTGREKGGPHSLTMNLPPPASSSSATLSSRFSKPQQPRPQPSLPISTQTSSGRLNPSPMRTTDSAPPGKVAIPALRTPQYSEASSSTLKKGRTAHACNYCRKTKAGCTGETPCQRCKNAGVTCTYGDGKRESEKKTLSRLSQQTGALTRYTTEVTDALQQIQLESKEPQMTKEDMRAAIDRVIAMTPPLHATDLEGYQSPLGTSEPVEQVPDEQETDEKGSTGSLDAVHVDTDRDDTRPTGHIGKSSSVSWAKRTAEEVLHSGSQESSIALQESDINISSYHTEDQDIEQLEFNPLTSFEFSYEWPEPLLAEGLVQSYFKDVHNSLPILNMSTFLGEFRNFRYESTSTEEGHIWLGTLNLVFAISSYHADLKQSKEHRHYNSHQIYLQRAKLLCMNDNLLYKDTRISTVCALGLLCLYYTATCNLNRAWTIGGLVIRQALILGLHVRNDTDDLPDMEKEYRIRLWWSLYSLECLLNELTGRPSCISDTDISTPLPLNIKDGEMGLGNLYERREDIVMSGQSSRRGSRSSKGRTTTGSQRQSTATFPVVALPLTNSSYFIYRTHLSIISHATVTELYCAATTKVKWIEVQNTIKKIHLRLSDWESSLPDVFDFNLNMSLPLDIDDEYTLQRTGLAMIHCSCLMILFRPYLCRFDLRLKHTHDDRSFTQEAVQTCIHSARKIIALVNWSADGVGVYSVPPWWNTIHYICQALAILILEIAFRSQHMPEEAEDILKDAKIGVSWLSEMSRFSISARKAWHIYDKLIRIAAPMINQTVFDMPTEAPIPPGYRLQPRLNIYSALVLPTSQHDAEQANPNPLSQANLQQYQNTQERAPGPNQTTTAWASKSQPYMHLDQGSGLQQPYPSQAMGNPLDHTQALNLFQNISGVHGHYDDPSWAQMFEPWNPDPTNPSNQSMTADPAMTAYGSSFSKVSPAAGFAPDPQNFGMQSRMDFQQYGDIGGTTTESPDDTTRQGQAQEGFDSNLGGQHYQY</sequence>
<evidence type="ECO:0000256" key="3">
    <source>
        <dbReference type="SAM" id="MobiDB-lite"/>
    </source>
</evidence>
<evidence type="ECO:0000256" key="2">
    <source>
        <dbReference type="ARBA" id="ARBA00023242"/>
    </source>
</evidence>
<dbReference type="PROSITE" id="PS50048">
    <property type="entry name" value="ZN2_CY6_FUNGAL_2"/>
    <property type="match status" value="1"/>
</dbReference>
<feature type="domain" description="Zn(2)-C6 fungal-type" evidence="4">
    <location>
        <begin position="118"/>
        <end position="147"/>
    </location>
</feature>
<dbReference type="Proteomes" id="UP000696280">
    <property type="component" value="Unassembled WGS sequence"/>
</dbReference>
<feature type="compositionally biased region" description="Basic and acidic residues" evidence="3">
    <location>
        <begin position="1"/>
        <end position="30"/>
    </location>
</feature>
<gene>
    <name evidence="5" type="ORF">HYFRA_00007113</name>
</gene>
<dbReference type="GO" id="GO:0006351">
    <property type="term" value="P:DNA-templated transcription"/>
    <property type="evidence" value="ECO:0007669"/>
    <property type="project" value="InterPro"/>
</dbReference>
<dbReference type="CDD" id="cd00067">
    <property type="entry name" value="GAL4"/>
    <property type="match status" value="1"/>
</dbReference>
<feature type="region of interest" description="Disordered" evidence="3">
    <location>
        <begin position="970"/>
        <end position="1010"/>
    </location>
</feature>
<dbReference type="SUPFAM" id="SSF57701">
    <property type="entry name" value="Zn2/Cys6 DNA-binding domain"/>
    <property type="match status" value="1"/>
</dbReference>
<organism evidence="5 6">
    <name type="scientific">Hymenoscyphus fraxineus</name>
    <dbReference type="NCBI Taxonomy" id="746836"/>
    <lineage>
        <taxon>Eukaryota</taxon>
        <taxon>Fungi</taxon>
        <taxon>Dikarya</taxon>
        <taxon>Ascomycota</taxon>
        <taxon>Pezizomycotina</taxon>
        <taxon>Leotiomycetes</taxon>
        <taxon>Helotiales</taxon>
        <taxon>Helotiaceae</taxon>
        <taxon>Hymenoscyphus</taxon>
    </lineage>
</organism>
<feature type="region of interest" description="Disordered" evidence="3">
    <location>
        <begin position="1"/>
        <end position="114"/>
    </location>
</feature>
<name>A0A9N9KYH2_9HELO</name>
<evidence type="ECO:0000313" key="5">
    <source>
        <dbReference type="EMBL" id="CAG8955098.1"/>
    </source>
</evidence>
<dbReference type="CDD" id="cd12148">
    <property type="entry name" value="fungal_TF_MHR"/>
    <property type="match status" value="1"/>
</dbReference>
<dbReference type="InterPro" id="IPR007219">
    <property type="entry name" value="XnlR_reg_dom"/>
</dbReference>
<dbReference type="InterPro" id="IPR053230">
    <property type="entry name" value="Trans_reg_galc"/>
</dbReference>
<evidence type="ECO:0000256" key="1">
    <source>
        <dbReference type="ARBA" id="ARBA00022723"/>
    </source>
</evidence>
<dbReference type="PANTHER" id="PTHR47654">
    <property type="entry name" value="ZN(II)2CYS6 TRANSCRIPTION FACTOR (EUROFUNG)-RELATED"/>
    <property type="match status" value="1"/>
</dbReference>
<feature type="compositionally biased region" description="Polar residues" evidence="3">
    <location>
        <begin position="100"/>
        <end position="110"/>
    </location>
</feature>
<comment type="caution">
    <text evidence="5">The sequence shown here is derived from an EMBL/GenBank/DDBJ whole genome shotgun (WGS) entry which is preliminary data.</text>
</comment>
<evidence type="ECO:0000313" key="6">
    <source>
        <dbReference type="Proteomes" id="UP000696280"/>
    </source>
</evidence>
<dbReference type="AlphaFoldDB" id="A0A9N9KYH2"/>
<dbReference type="GO" id="GO:0003677">
    <property type="term" value="F:DNA binding"/>
    <property type="evidence" value="ECO:0007669"/>
    <property type="project" value="InterPro"/>
</dbReference>
<keyword evidence="6" id="KW-1185">Reference proteome</keyword>
<dbReference type="GO" id="GO:0008270">
    <property type="term" value="F:zinc ion binding"/>
    <property type="evidence" value="ECO:0007669"/>
    <property type="project" value="InterPro"/>
</dbReference>
<dbReference type="InterPro" id="IPR001138">
    <property type="entry name" value="Zn2Cys6_DnaBD"/>
</dbReference>
<feature type="region of interest" description="Disordered" evidence="3">
    <location>
        <begin position="214"/>
        <end position="270"/>
    </location>
</feature>
<dbReference type="SMART" id="SM00066">
    <property type="entry name" value="GAL4"/>
    <property type="match status" value="1"/>
</dbReference>
<proteinExistence type="predicted"/>
<dbReference type="PROSITE" id="PS00463">
    <property type="entry name" value="ZN2_CY6_FUNGAL_1"/>
    <property type="match status" value="1"/>
</dbReference>
<dbReference type="GO" id="GO:0000981">
    <property type="term" value="F:DNA-binding transcription factor activity, RNA polymerase II-specific"/>
    <property type="evidence" value="ECO:0007669"/>
    <property type="project" value="InterPro"/>
</dbReference>